<dbReference type="PANTHER" id="PTHR47053:SF1">
    <property type="entry name" value="MUREIN DD-ENDOPEPTIDASE MEPH-RELATED"/>
    <property type="match status" value="1"/>
</dbReference>
<keyword evidence="3" id="KW-0378">Hydrolase</keyword>
<feature type="chain" id="PRO_5042172812" evidence="5">
    <location>
        <begin position="24"/>
        <end position="180"/>
    </location>
</feature>
<evidence type="ECO:0000256" key="3">
    <source>
        <dbReference type="ARBA" id="ARBA00022801"/>
    </source>
</evidence>
<evidence type="ECO:0000256" key="5">
    <source>
        <dbReference type="SAM" id="SignalP"/>
    </source>
</evidence>
<dbReference type="EMBL" id="CP050861">
    <property type="protein sequence ID" value="UTD15189.1"/>
    <property type="molecule type" value="Genomic_DNA"/>
</dbReference>
<gene>
    <name evidence="7" type="ORF">HER15_06820</name>
</gene>
<dbReference type="GO" id="GO:0006508">
    <property type="term" value="P:proteolysis"/>
    <property type="evidence" value="ECO:0007669"/>
    <property type="project" value="UniProtKB-KW"/>
</dbReference>
<feature type="signal peptide" evidence="5">
    <location>
        <begin position="1"/>
        <end position="23"/>
    </location>
</feature>
<organism evidence="7 8">
    <name type="scientific">Tenacibaculum mesophilum</name>
    <dbReference type="NCBI Taxonomy" id="104268"/>
    <lineage>
        <taxon>Bacteria</taxon>
        <taxon>Pseudomonadati</taxon>
        <taxon>Bacteroidota</taxon>
        <taxon>Flavobacteriia</taxon>
        <taxon>Flavobacteriales</taxon>
        <taxon>Flavobacteriaceae</taxon>
        <taxon>Tenacibaculum</taxon>
    </lineage>
</organism>
<proteinExistence type="inferred from homology"/>
<dbReference type="PROSITE" id="PS51257">
    <property type="entry name" value="PROKAR_LIPOPROTEIN"/>
    <property type="match status" value="1"/>
</dbReference>
<sequence>MIKKILFICIVSFLMISCGSSKNVSTTYQTRTKKVTKVKKNTQLATTKSSSKVTVADKIVWTAVTYKGVPYRFGGMTKRGMDCSGLIFTSFKQRNMPIARTSHQMYLQGENISLREVQRGDLLFFKTSRKRGKVNHVGLVTSVDNGDIRFIHSTTSRGVIVTSLHENYWKRAFIKAKRVL</sequence>
<dbReference type="Proteomes" id="UP001056837">
    <property type="component" value="Chromosome"/>
</dbReference>
<reference evidence="7" key="1">
    <citation type="submission" date="2020-04" db="EMBL/GenBank/DDBJ databases">
        <title>Tenacibaculum mesophilum bac2.</title>
        <authorList>
            <person name="Li M."/>
        </authorList>
    </citation>
    <scope>NUCLEOTIDE SEQUENCE</scope>
    <source>
        <strain evidence="7">Bac2</strain>
    </source>
</reference>
<dbReference type="RefSeq" id="WP_047790528.1">
    <property type="nucleotide sequence ID" value="NZ_CP050861.1"/>
</dbReference>
<comment type="similarity">
    <text evidence="1">Belongs to the peptidase C40 family.</text>
</comment>
<dbReference type="AlphaFoldDB" id="A0AAE9MNA8"/>
<evidence type="ECO:0000313" key="7">
    <source>
        <dbReference type="EMBL" id="UTD15189.1"/>
    </source>
</evidence>
<keyword evidence="2" id="KW-0645">Protease</keyword>
<dbReference type="PROSITE" id="PS51935">
    <property type="entry name" value="NLPC_P60"/>
    <property type="match status" value="1"/>
</dbReference>
<dbReference type="InterPro" id="IPR000064">
    <property type="entry name" value="NLP_P60_dom"/>
</dbReference>
<dbReference type="GO" id="GO:0008234">
    <property type="term" value="F:cysteine-type peptidase activity"/>
    <property type="evidence" value="ECO:0007669"/>
    <property type="project" value="UniProtKB-KW"/>
</dbReference>
<dbReference type="SUPFAM" id="SSF54001">
    <property type="entry name" value="Cysteine proteinases"/>
    <property type="match status" value="1"/>
</dbReference>
<evidence type="ECO:0000256" key="2">
    <source>
        <dbReference type="ARBA" id="ARBA00022670"/>
    </source>
</evidence>
<evidence type="ECO:0000256" key="4">
    <source>
        <dbReference type="ARBA" id="ARBA00022807"/>
    </source>
</evidence>
<evidence type="ECO:0000259" key="6">
    <source>
        <dbReference type="PROSITE" id="PS51935"/>
    </source>
</evidence>
<protein>
    <submittedName>
        <fullName evidence="7">C40 family peptidase</fullName>
    </submittedName>
</protein>
<evidence type="ECO:0000313" key="8">
    <source>
        <dbReference type="Proteomes" id="UP001056837"/>
    </source>
</evidence>
<dbReference type="InterPro" id="IPR051202">
    <property type="entry name" value="Peptidase_C40"/>
</dbReference>
<dbReference type="InterPro" id="IPR038765">
    <property type="entry name" value="Papain-like_cys_pep_sf"/>
</dbReference>
<dbReference type="Pfam" id="PF00877">
    <property type="entry name" value="NLPC_P60"/>
    <property type="match status" value="1"/>
</dbReference>
<keyword evidence="4" id="KW-0788">Thiol protease</keyword>
<evidence type="ECO:0000256" key="1">
    <source>
        <dbReference type="ARBA" id="ARBA00007074"/>
    </source>
</evidence>
<keyword evidence="5" id="KW-0732">Signal</keyword>
<dbReference type="PANTHER" id="PTHR47053">
    <property type="entry name" value="MUREIN DD-ENDOPEPTIDASE MEPH-RELATED"/>
    <property type="match status" value="1"/>
</dbReference>
<name>A0AAE9MNA8_9FLAO</name>
<feature type="domain" description="NlpC/P60" evidence="6">
    <location>
        <begin position="53"/>
        <end position="180"/>
    </location>
</feature>
<dbReference type="Gene3D" id="3.90.1720.10">
    <property type="entry name" value="endopeptidase domain like (from Nostoc punctiforme)"/>
    <property type="match status" value="1"/>
</dbReference>
<accession>A0AAE9MNA8</accession>